<dbReference type="SMART" id="SM01350">
    <property type="entry name" value="6PGD"/>
    <property type="match status" value="1"/>
</dbReference>
<evidence type="ECO:0000256" key="8">
    <source>
        <dbReference type="ARBA" id="ARBA00023064"/>
    </source>
</evidence>
<keyword evidence="15" id="KW-1185">Reference proteome</keyword>
<organism evidence="14 15">
    <name type="scientific">Candidatus Blochmanniella camponoti</name>
    <dbReference type="NCBI Taxonomy" id="108080"/>
    <lineage>
        <taxon>Bacteria</taxon>
        <taxon>Pseudomonadati</taxon>
        <taxon>Pseudomonadota</taxon>
        <taxon>Gammaproteobacteria</taxon>
        <taxon>Enterobacterales</taxon>
        <taxon>Enterobacteriaceae</taxon>
        <taxon>ant endosymbionts</taxon>
        <taxon>Candidatus Blochmanniella</taxon>
    </lineage>
</organism>
<dbReference type="Pfam" id="PF03446">
    <property type="entry name" value="NAD_binding_2"/>
    <property type="match status" value="1"/>
</dbReference>
<dbReference type="InterPro" id="IPR006115">
    <property type="entry name" value="6PGDH_NADP-bd"/>
</dbReference>
<dbReference type="NCBIfam" id="NF006765">
    <property type="entry name" value="PRK09287.1"/>
    <property type="match status" value="1"/>
</dbReference>
<dbReference type="PROSITE" id="PS00461">
    <property type="entry name" value="6PGD"/>
    <property type="match status" value="1"/>
</dbReference>
<dbReference type="InterPro" id="IPR006183">
    <property type="entry name" value="Pgluconate_DH"/>
</dbReference>
<dbReference type="InterPro" id="IPR006114">
    <property type="entry name" value="6PGDH_C"/>
</dbReference>
<reference evidence="14" key="1">
    <citation type="submission" date="2022-05" db="EMBL/GenBank/DDBJ databases">
        <title>Impact of host demography and evolutionary history on endosymbiont molecular evolution: a test in carpenter ants (Genus Camponotus) and their Blochmannia endosymbionts.</title>
        <authorList>
            <person name="Manthey J.D."/>
            <person name="Giron J.C."/>
            <person name="Hruska J.P."/>
        </authorList>
    </citation>
    <scope>NUCLEOTIDE SEQUENCE</scope>
    <source>
        <strain evidence="14">C-050</strain>
    </source>
</reference>
<dbReference type="Proteomes" id="UP001056483">
    <property type="component" value="Chromosome"/>
</dbReference>
<feature type="domain" description="6-phosphogluconate dehydrogenase C-terminal" evidence="13">
    <location>
        <begin position="179"/>
        <end position="468"/>
    </location>
</feature>
<evidence type="ECO:0000259" key="13">
    <source>
        <dbReference type="SMART" id="SM01350"/>
    </source>
</evidence>
<proteinExistence type="inferred from homology"/>
<dbReference type="InterPro" id="IPR013328">
    <property type="entry name" value="6PGD_dom2"/>
</dbReference>
<name>A0ABY4SSI5_9ENTR</name>
<evidence type="ECO:0000256" key="5">
    <source>
        <dbReference type="ARBA" id="ARBA00013011"/>
    </source>
</evidence>
<dbReference type="EMBL" id="CP097750">
    <property type="protein sequence ID" value="URJ24309.1"/>
    <property type="molecule type" value="Genomic_DNA"/>
</dbReference>
<keyword evidence="8 12" id="KW-0311">Gluconate utilization</keyword>
<comment type="subunit">
    <text evidence="4 11">Homodimer.</text>
</comment>
<dbReference type="PIRSF" id="PIRSF000109">
    <property type="entry name" value="6PGD"/>
    <property type="match status" value="1"/>
</dbReference>
<dbReference type="GO" id="GO:0004616">
    <property type="term" value="F:phosphogluconate dehydrogenase (decarboxylating) activity"/>
    <property type="evidence" value="ECO:0007669"/>
    <property type="project" value="UniProtKB-EC"/>
</dbReference>
<comment type="similarity">
    <text evidence="3 11 12">Belongs to the 6-phosphogluconate dehydrogenase family.</text>
</comment>
<evidence type="ECO:0000256" key="12">
    <source>
        <dbReference type="RuleBase" id="RU000485"/>
    </source>
</evidence>
<dbReference type="InterPro" id="IPR006184">
    <property type="entry name" value="6PGdom_BS"/>
</dbReference>
<dbReference type="Gene3D" id="3.40.50.720">
    <property type="entry name" value="NAD(P)-binding Rossmann-like Domain"/>
    <property type="match status" value="1"/>
</dbReference>
<accession>A0ABY4SSI5</accession>
<comment type="function">
    <text evidence="1 11">Catalyzes the oxidative decarboxylation of 6-phosphogluconate to ribulose 5-phosphate and CO(2), with concomitant reduction of NADP to NADPH.</text>
</comment>
<dbReference type="RefSeq" id="WP_250248032.1">
    <property type="nucleotide sequence ID" value="NZ_CP097750.1"/>
</dbReference>
<evidence type="ECO:0000256" key="2">
    <source>
        <dbReference type="ARBA" id="ARBA00004874"/>
    </source>
</evidence>
<dbReference type="InterPro" id="IPR036291">
    <property type="entry name" value="NAD(P)-bd_dom_sf"/>
</dbReference>
<sequence length="469" mass="52862">MFKQKKIGIIGMGVMGRNLALNIESKGYCVAIYNRSKDKTDAVVTTNPKKNIIPCYSIEEFVLSLNKPRFIFLMITSGTHIDNVIKILSSYMNPGDILIDGGNSFYKDTMRRNLELSKQGINFIGTGISGGEEGALKGPSIMPGGQIDAYKMVESVLKKIAARVNDETCVAYIGPNGSGHYVKMIHNGIEYGDMQIIAEIYFFIKNIFHLTHEELGEIFNKWNQGELNSYLIEITSRIFVRKDVNHDYILDSILDVAGNKGTGAWASQDAIDLGTPLGMITESVFARYMSVLKKQRLKASKILLGPNRKNCFESKCLYLEKARKALYLSKIILYAQGFYQLKIASDKYHWDLNYKQIAQIFRAGCIIRSKFLQKIIDIYSQTPDVTNLLLSPYCVNIANDYHQMLREVVVCGIKHGIPMPTLSAAIAYYDSYRSNVLPANLIQAQRDCFGAHTYTCFDKKGAFHTDWLK</sequence>
<protein>
    <recommendedName>
        <fullName evidence="6 11">6-phosphogluconate dehydrogenase, decarboxylating</fullName>
        <ecNumber evidence="5 11">1.1.1.44</ecNumber>
    </recommendedName>
</protein>
<evidence type="ECO:0000256" key="7">
    <source>
        <dbReference type="ARBA" id="ARBA00023002"/>
    </source>
</evidence>
<evidence type="ECO:0000313" key="15">
    <source>
        <dbReference type="Proteomes" id="UP001056483"/>
    </source>
</evidence>
<evidence type="ECO:0000313" key="14">
    <source>
        <dbReference type="EMBL" id="URJ24309.1"/>
    </source>
</evidence>
<dbReference type="NCBIfam" id="TIGR00873">
    <property type="entry name" value="gnd"/>
    <property type="match status" value="1"/>
</dbReference>
<dbReference type="Gene3D" id="1.10.1040.10">
    <property type="entry name" value="N-(1-d-carboxylethyl)-l-norvaline Dehydrogenase, domain 2"/>
    <property type="match status" value="1"/>
</dbReference>
<evidence type="ECO:0000256" key="1">
    <source>
        <dbReference type="ARBA" id="ARBA00002526"/>
    </source>
</evidence>
<evidence type="ECO:0000256" key="11">
    <source>
        <dbReference type="PIRNR" id="PIRNR000109"/>
    </source>
</evidence>
<dbReference type="EC" id="1.1.1.44" evidence="5 11"/>
<dbReference type="PANTHER" id="PTHR11811">
    <property type="entry name" value="6-PHOSPHOGLUCONATE DEHYDROGENASE"/>
    <property type="match status" value="1"/>
</dbReference>
<gene>
    <name evidence="14" type="primary">gndA</name>
    <name evidence="14" type="ORF">M9404_02060</name>
</gene>
<evidence type="ECO:0000256" key="4">
    <source>
        <dbReference type="ARBA" id="ARBA00011738"/>
    </source>
</evidence>
<comment type="pathway">
    <text evidence="2 11 12">Carbohydrate degradation; pentose phosphate pathway; D-ribulose 5-phosphate from D-glucose 6-phosphate (oxidative stage): step 3/3.</text>
</comment>
<evidence type="ECO:0000256" key="6">
    <source>
        <dbReference type="ARBA" id="ARBA00018193"/>
    </source>
</evidence>
<evidence type="ECO:0000256" key="10">
    <source>
        <dbReference type="ARBA" id="ARBA00048640"/>
    </source>
</evidence>
<comment type="catalytic activity">
    <reaction evidence="10 11 12">
        <text>6-phospho-D-gluconate + NADP(+) = D-ribulose 5-phosphate + CO2 + NADPH</text>
        <dbReference type="Rhea" id="RHEA:10116"/>
        <dbReference type="ChEBI" id="CHEBI:16526"/>
        <dbReference type="ChEBI" id="CHEBI:57783"/>
        <dbReference type="ChEBI" id="CHEBI:58121"/>
        <dbReference type="ChEBI" id="CHEBI:58349"/>
        <dbReference type="ChEBI" id="CHEBI:58759"/>
        <dbReference type="EC" id="1.1.1.44"/>
    </reaction>
</comment>
<evidence type="ECO:0000256" key="9">
    <source>
        <dbReference type="ARBA" id="ARBA00023126"/>
    </source>
</evidence>
<dbReference type="SUPFAM" id="SSF48179">
    <property type="entry name" value="6-phosphogluconate dehydrogenase C-terminal domain-like"/>
    <property type="match status" value="1"/>
</dbReference>
<evidence type="ECO:0000256" key="3">
    <source>
        <dbReference type="ARBA" id="ARBA00008419"/>
    </source>
</evidence>
<dbReference type="PRINTS" id="PR00076">
    <property type="entry name" value="6PGDHDRGNASE"/>
</dbReference>
<dbReference type="Pfam" id="PF00393">
    <property type="entry name" value="6PGD"/>
    <property type="match status" value="1"/>
</dbReference>
<dbReference type="Gene3D" id="1.20.5.320">
    <property type="entry name" value="6-Phosphogluconate Dehydrogenase, domain 3"/>
    <property type="match status" value="1"/>
</dbReference>
<dbReference type="SUPFAM" id="SSF51735">
    <property type="entry name" value="NAD(P)-binding Rossmann-fold domains"/>
    <property type="match status" value="1"/>
</dbReference>
<keyword evidence="11 12" id="KW-0521">NADP</keyword>
<dbReference type="InterPro" id="IPR008927">
    <property type="entry name" value="6-PGluconate_DH-like_C_sf"/>
</dbReference>
<keyword evidence="9 11" id="KW-0570">Pentose shunt</keyword>
<dbReference type="InterPro" id="IPR006113">
    <property type="entry name" value="6PGDH_Gnd/GntZ"/>
</dbReference>
<keyword evidence="7 11" id="KW-0560">Oxidoreductase</keyword>